<dbReference type="SUPFAM" id="SSF54593">
    <property type="entry name" value="Glyoxalase/Bleomycin resistance protein/Dihydroxybiphenyl dioxygenase"/>
    <property type="match status" value="1"/>
</dbReference>
<dbReference type="InterPro" id="IPR041581">
    <property type="entry name" value="Glyoxalase_6"/>
</dbReference>
<evidence type="ECO:0000259" key="1">
    <source>
        <dbReference type="Pfam" id="PF18029"/>
    </source>
</evidence>
<protein>
    <recommendedName>
        <fullName evidence="1">Glyoxalase-like domain-containing protein</fullName>
    </recommendedName>
</protein>
<dbReference type="Pfam" id="PF18029">
    <property type="entry name" value="Glyoxalase_6"/>
    <property type="match status" value="1"/>
</dbReference>
<keyword evidence="3" id="KW-1185">Reference proteome</keyword>
<dbReference type="InterPro" id="IPR029068">
    <property type="entry name" value="Glyas_Bleomycin-R_OHBP_Dase"/>
</dbReference>
<dbReference type="Proteomes" id="UP000294508">
    <property type="component" value="Unassembled WGS sequence"/>
</dbReference>
<organism evidence="2 3">
    <name type="scientific">Kribbella steppae</name>
    <dbReference type="NCBI Taxonomy" id="2512223"/>
    <lineage>
        <taxon>Bacteria</taxon>
        <taxon>Bacillati</taxon>
        <taxon>Actinomycetota</taxon>
        <taxon>Actinomycetes</taxon>
        <taxon>Propionibacteriales</taxon>
        <taxon>Kribbellaceae</taxon>
        <taxon>Kribbella</taxon>
    </lineage>
</organism>
<dbReference type="AlphaFoldDB" id="A0A4R2HXJ8"/>
<reference evidence="2 3" key="1">
    <citation type="journal article" date="2015" name="Stand. Genomic Sci.">
        <title>Genomic Encyclopedia of Bacterial and Archaeal Type Strains, Phase III: the genomes of soil and plant-associated and newly described type strains.</title>
        <authorList>
            <person name="Whitman W.B."/>
            <person name="Woyke T."/>
            <person name="Klenk H.P."/>
            <person name="Zhou Y."/>
            <person name="Lilburn T.G."/>
            <person name="Beck B.J."/>
            <person name="De Vos P."/>
            <person name="Vandamme P."/>
            <person name="Eisen J.A."/>
            <person name="Garrity G."/>
            <person name="Hugenholtz P."/>
            <person name="Kyrpides N.C."/>
        </authorList>
    </citation>
    <scope>NUCLEOTIDE SEQUENCE [LARGE SCALE GENOMIC DNA]</scope>
    <source>
        <strain evidence="2 3">VKM Ac-2572</strain>
    </source>
</reference>
<proteinExistence type="predicted"/>
<gene>
    <name evidence="2" type="ORF">EV652_101968</name>
</gene>
<dbReference type="OrthoDB" id="9792626at2"/>
<dbReference type="Gene3D" id="3.10.180.10">
    <property type="entry name" value="2,3-Dihydroxybiphenyl 1,2-Dioxygenase, domain 1"/>
    <property type="match status" value="1"/>
</dbReference>
<accession>A0A4R2HXJ8</accession>
<evidence type="ECO:0000313" key="2">
    <source>
        <dbReference type="EMBL" id="TCO36077.1"/>
    </source>
</evidence>
<name>A0A4R2HXJ8_9ACTN</name>
<dbReference type="RefSeq" id="WP_132207674.1">
    <property type="nucleotide sequence ID" value="NZ_SLWN01000001.1"/>
</dbReference>
<evidence type="ECO:0000313" key="3">
    <source>
        <dbReference type="Proteomes" id="UP000294508"/>
    </source>
</evidence>
<dbReference type="EMBL" id="SLWN01000001">
    <property type="protein sequence ID" value="TCO36077.1"/>
    <property type="molecule type" value="Genomic_DNA"/>
</dbReference>
<feature type="domain" description="Glyoxalase-like" evidence="1">
    <location>
        <begin position="5"/>
        <end position="61"/>
    </location>
</feature>
<sequence>MRIEFTLDCADLDRMSRFWRDAVGFVVVGVIEGRYVSLGGHDVALTLQQAEEPKTVKNRMHSTCWQTTLSWR</sequence>
<comment type="caution">
    <text evidence="2">The sequence shown here is derived from an EMBL/GenBank/DDBJ whole genome shotgun (WGS) entry which is preliminary data.</text>
</comment>